<evidence type="ECO:0000256" key="8">
    <source>
        <dbReference type="ARBA" id="ARBA00022967"/>
    </source>
</evidence>
<dbReference type="RefSeq" id="WP_146568911.1">
    <property type="nucleotide sequence ID" value="NZ_SIHJ01000006.1"/>
</dbReference>
<proteinExistence type="predicted"/>
<keyword evidence="7 11" id="KW-0067">ATP-binding</keyword>
<dbReference type="GO" id="GO:0005524">
    <property type="term" value="F:ATP binding"/>
    <property type="evidence" value="ECO:0007669"/>
    <property type="project" value="UniProtKB-KW"/>
</dbReference>
<evidence type="ECO:0000256" key="2">
    <source>
        <dbReference type="ARBA" id="ARBA00022448"/>
    </source>
</evidence>
<dbReference type="GO" id="GO:0005886">
    <property type="term" value="C:plasma membrane"/>
    <property type="evidence" value="ECO:0007669"/>
    <property type="project" value="UniProtKB-SubCell"/>
</dbReference>
<keyword evidence="5" id="KW-0677">Repeat</keyword>
<organism evidence="11 12">
    <name type="scientific">Posidoniimonas corsicana</name>
    <dbReference type="NCBI Taxonomy" id="1938618"/>
    <lineage>
        <taxon>Bacteria</taxon>
        <taxon>Pseudomonadati</taxon>
        <taxon>Planctomycetota</taxon>
        <taxon>Planctomycetia</taxon>
        <taxon>Pirellulales</taxon>
        <taxon>Lacipirellulaceae</taxon>
        <taxon>Posidoniimonas</taxon>
    </lineage>
</organism>
<keyword evidence="2" id="KW-0813">Transport</keyword>
<keyword evidence="11" id="KW-0378">Hydrolase</keyword>
<dbReference type="PANTHER" id="PTHR43790:SF3">
    <property type="entry name" value="D-ALLOSE IMPORT ATP-BINDING PROTEIN ALSA-RELATED"/>
    <property type="match status" value="1"/>
</dbReference>
<keyword evidence="6" id="KW-0547">Nucleotide-binding</keyword>
<accession>A0A5C5UW44</accession>
<dbReference type="Proteomes" id="UP000316714">
    <property type="component" value="Unassembled WGS sequence"/>
</dbReference>
<dbReference type="SUPFAM" id="SSF52540">
    <property type="entry name" value="P-loop containing nucleoside triphosphate hydrolases"/>
    <property type="match status" value="2"/>
</dbReference>
<dbReference type="SMART" id="SM00382">
    <property type="entry name" value="AAA"/>
    <property type="match status" value="2"/>
</dbReference>
<evidence type="ECO:0000256" key="4">
    <source>
        <dbReference type="ARBA" id="ARBA00022597"/>
    </source>
</evidence>
<dbReference type="InterPro" id="IPR003593">
    <property type="entry name" value="AAA+_ATPase"/>
</dbReference>
<protein>
    <submittedName>
        <fullName evidence="11">Ribose import ATP-binding protein RbsA</fullName>
        <ecNumber evidence="11">3.6.3.17</ecNumber>
    </submittedName>
</protein>
<keyword evidence="4" id="KW-0762">Sugar transport</keyword>
<keyword evidence="3" id="KW-1003">Cell membrane</keyword>
<dbReference type="InterPro" id="IPR027417">
    <property type="entry name" value="P-loop_NTPase"/>
</dbReference>
<dbReference type="FunFam" id="3.40.50.300:FF:000127">
    <property type="entry name" value="Ribose import ATP-binding protein RbsA"/>
    <property type="match status" value="1"/>
</dbReference>
<evidence type="ECO:0000259" key="10">
    <source>
        <dbReference type="PROSITE" id="PS50893"/>
    </source>
</evidence>
<evidence type="ECO:0000256" key="5">
    <source>
        <dbReference type="ARBA" id="ARBA00022737"/>
    </source>
</evidence>
<dbReference type="PANTHER" id="PTHR43790">
    <property type="entry name" value="CARBOHYDRATE TRANSPORT ATP-BINDING PROTEIN MG119-RELATED"/>
    <property type="match status" value="1"/>
</dbReference>
<dbReference type="CDD" id="cd03216">
    <property type="entry name" value="ABC_Carb_Monos_I"/>
    <property type="match status" value="1"/>
</dbReference>
<feature type="domain" description="ABC transporter" evidence="10">
    <location>
        <begin position="262"/>
        <end position="507"/>
    </location>
</feature>
<comment type="caution">
    <text evidence="11">The sequence shown here is derived from an EMBL/GenBank/DDBJ whole genome shotgun (WGS) entry which is preliminary data.</text>
</comment>
<dbReference type="CDD" id="cd03215">
    <property type="entry name" value="ABC_Carb_Monos_II"/>
    <property type="match status" value="1"/>
</dbReference>
<dbReference type="Pfam" id="PF00005">
    <property type="entry name" value="ABC_tran"/>
    <property type="match status" value="2"/>
</dbReference>
<evidence type="ECO:0000313" key="11">
    <source>
        <dbReference type="EMBL" id="TWT29790.1"/>
    </source>
</evidence>
<evidence type="ECO:0000256" key="1">
    <source>
        <dbReference type="ARBA" id="ARBA00004202"/>
    </source>
</evidence>
<evidence type="ECO:0000256" key="9">
    <source>
        <dbReference type="ARBA" id="ARBA00023136"/>
    </source>
</evidence>
<sequence length="513" mass="54457">MTDEAQPPLLEARDIVKTFPGVRALGGVNLRVQAGRLNALLGENGAGKSTLMNILAGVFAPDAGQILLNGSPVTFANPRAAQEAGVSIIHQELNLAPNLTVAENIFLGREPRNKLGLVDYARMNHDAAELLARLNLRVEPTRPVDQLTVASQQVVEIARALSFDSQVVILDEPTSALSQQETHALFALIAQLKAEGVGLVYITHRLEELDAVADDVTVFRDGAFIAAKPYADATREELIRLMVGRDTRLDPSAARAAGETLLQVRGLSLRGPVAASKPLLDDISFDLARGEVLGVFGLMGAGRTELLQALFGVYPTRTSGEVVVAGRPGVPRSPAEAIVAGLALAPEDRKQDGLVLGMSVAPNISLACLGRVQQTGLLRTAKEDALADQYGGRMAIKTAGRRQPVRNLSGGNQQKVVLAKWLATEPRVLMLDEPTRGIDIGAKREIYAVIDELAAAGLGVLMVSSELPEVLALSDRILVLCEGRLTGEFTREQATEDALLAAALPAAQPRPAA</sequence>
<dbReference type="EMBL" id="SIHJ01000006">
    <property type="protein sequence ID" value="TWT29790.1"/>
    <property type="molecule type" value="Genomic_DNA"/>
</dbReference>
<gene>
    <name evidence="11" type="primary">rbsA_2</name>
    <name evidence="11" type="ORF">KOR34_51080</name>
</gene>
<dbReference type="PROSITE" id="PS00211">
    <property type="entry name" value="ABC_TRANSPORTER_1"/>
    <property type="match status" value="1"/>
</dbReference>
<dbReference type="OrthoDB" id="9771863at2"/>
<keyword evidence="8" id="KW-1278">Translocase</keyword>
<dbReference type="InterPro" id="IPR003439">
    <property type="entry name" value="ABC_transporter-like_ATP-bd"/>
</dbReference>
<dbReference type="AlphaFoldDB" id="A0A5C5UW44"/>
<dbReference type="InterPro" id="IPR050107">
    <property type="entry name" value="ABC_carbohydrate_import_ATPase"/>
</dbReference>
<comment type="subcellular location">
    <subcellularLocation>
        <location evidence="1">Cell membrane</location>
        <topology evidence="1">Peripheral membrane protein</topology>
    </subcellularLocation>
</comment>
<feature type="domain" description="ABC transporter" evidence="10">
    <location>
        <begin position="10"/>
        <end position="246"/>
    </location>
</feature>
<dbReference type="PROSITE" id="PS50893">
    <property type="entry name" value="ABC_TRANSPORTER_2"/>
    <property type="match status" value="2"/>
</dbReference>
<keyword evidence="9" id="KW-0472">Membrane</keyword>
<reference evidence="11 12" key="1">
    <citation type="submission" date="2019-02" db="EMBL/GenBank/DDBJ databases">
        <title>Deep-cultivation of Planctomycetes and their phenomic and genomic characterization uncovers novel biology.</title>
        <authorList>
            <person name="Wiegand S."/>
            <person name="Jogler M."/>
            <person name="Boedeker C."/>
            <person name="Pinto D."/>
            <person name="Vollmers J."/>
            <person name="Rivas-Marin E."/>
            <person name="Kohn T."/>
            <person name="Peeters S.H."/>
            <person name="Heuer A."/>
            <person name="Rast P."/>
            <person name="Oberbeckmann S."/>
            <person name="Bunk B."/>
            <person name="Jeske O."/>
            <person name="Meyerdierks A."/>
            <person name="Storesund J.E."/>
            <person name="Kallscheuer N."/>
            <person name="Luecker S."/>
            <person name="Lage O.M."/>
            <person name="Pohl T."/>
            <person name="Merkel B.J."/>
            <person name="Hornburger P."/>
            <person name="Mueller R.-W."/>
            <person name="Bruemmer F."/>
            <person name="Labrenz M."/>
            <person name="Spormann A.M."/>
            <person name="Op Den Camp H."/>
            <person name="Overmann J."/>
            <person name="Amann R."/>
            <person name="Jetten M.S.M."/>
            <person name="Mascher T."/>
            <person name="Medema M.H."/>
            <person name="Devos D.P."/>
            <person name="Kaster A.-K."/>
            <person name="Ovreas L."/>
            <person name="Rohde M."/>
            <person name="Galperin M.Y."/>
            <person name="Jogler C."/>
        </authorList>
    </citation>
    <scope>NUCLEOTIDE SEQUENCE [LARGE SCALE GENOMIC DNA]</scope>
    <source>
        <strain evidence="11 12">KOR34</strain>
    </source>
</reference>
<dbReference type="InterPro" id="IPR017871">
    <property type="entry name" value="ABC_transporter-like_CS"/>
</dbReference>
<dbReference type="Gene3D" id="3.40.50.300">
    <property type="entry name" value="P-loop containing nucleotide triphosphate hydrolases"/>
    <property type="match status" value="2"/>
</dbReference>
<evidence type="ECO:0000256" key="6">
    <source>
        <dbReference type="ARBA" id="ARBA00022741"/>
    </source>
</evidence>
<name>A0A5C5UW44_9BACT</name>
<keyword evidence="12" id="KW-1185">Reference proteome</keyword>
<evidence type="ECO:0000256" key="3">
    <source>
        <dbReference type="ARBA" id="ARBA00022475"/>
    </source>
</evidence>
<dbReference type="GO" id="GO:0016887">
    <property type="term" value="F:ATP hydrolysis activity"/>
    <property type="evidence" value="ECO:0007669"/>
    <property type="project" value="InterPro"/>
</dbReference>
<evidence type="ECO:0000313" key="12">
    <source>
        <dbReference type="Proteomes" id="UP000316714"/>
    </source>
</evidence>
<dbReference type="EC" id="3.6.3.17" evidence="11"/>
<evidence type="ECO:0000256" key="7">
    <source>
        <dbReference type="ARBA" id="ARBA00022840"/>
    </source>
</evidence>